<evidence type="ECO:0000313" key="1">
    <source>
        <dbReference type="EMBL" id="CBX29985.1"/>
    </source>
</evidence>
<sequence>MLTFFLDISCFFDIKVKAIFDETVKSRKTPVSSYRRRPETSKSNMFWIPAVVGMTVWRLFTSPSIFSVIGFI</sequence>
<dbReference type="EMBL" id="FR695874">
    <property type="protein sequence ID" value="CBX29985.1"/>
    <property type="molecule type" value="Genomic_DNA"/>
</dbReference>
<organism evidence="1">
    <name type="scientific">uncultured Desulfobacterium sp</name>
    <dbReference type="NCBI Taxonomy" id="201089"/>
    <lineage>
        <taxon>Bacteria</taxon>
        <taxon>Pseudomonadati</taxon>
        <taxon>Thermodesulfobacteriota</taxon>
        <taxon>Desulfobacteria</taxon>
        <taxon>Desulfobacterales</taxon>
        <taxon>Desulfobacteriaceae</taxon>
        <taxon>Desulfobacterium</taxon>
        <taxon>environmental samples</taxon>
    </lineage>
</organism>
<name>E1YID8_9BACT</name>
<protein>
    <submittedName>
        <fullName evidence="1">Uncharacterized protein</fullName>
    </submittedName>
</protein>
<gene>
    <name evidence="1" type="ORF">N47_D27940</name>
</gene>
<proteinExistence type="predicted"/>
<dbReference type="AlphaFoldDB" id="E1YID8"/>
<accession>E1YID8</accession>
<reference evidence="1" key="1">
    <citation type="journal article" date="2011" name="Environ. Microbiol.">
        <title>Genomic insights into the metabolic potential of the polycyclic aromatic hydrocarbon degrading sulfate-reducing Deltaproteobacterium N47.</title>
        <authorList>
            <person name="Bergmann F."/>
            <person name="Selesi D."/>
            <person name="Weinmaier T."/>
            <person name="Tischler P."/>
            <person name="Rattei T."/>
            <person name="Meckenstock R.U."/>
        </authorList>
    </citation>
    <scope>NUCLEOTIDE SEQUENCE</scope>
</reference>